<dbReference type="Proteomes" id="UP000248188">
    <property type="component" value="Unassembled WGS sequence"/>
</dbReference>
<evidence type="ECO:0000313" key="2">
    <source>
        <dbReference type="EMBL" id="PYC40142.1"/>
    </source>
</evidence>
<protein>
    <submittedName>
        <fullName evidence="2">Uncharacterized protein</fullName>
    </submittedName>
</protein>
<organism evidence="2 3">
    <name type="scientific">Pseudomonas protegens</name>
    <dbReference type="NCBI Taxonomy" id="380021"/>
    <lineage>
        <taxon>Bacteria</taxon>
        <taxon>Pseudomonadati</taxon>
        <taxon>Pseudomonadota</taxon>
        <taxon>Gammaproteobacteria</taxon>
        <taxon>Pseudomonadales</taxon>
        <taxon>Pseudomonadaceae</taxon>
        <taxon>Pseudomonas</taxon>
    </lineage>
</organism>
<evidence type="ECO:0000313" key="3">
    <source>
        <dbReference type="Proteomes" id="UP000248188"/>
    </source>
</evidence>
<gene>
    <name evidence="2" type="ORF">DMX08_09045</name>
</gene>
<name>A0A9Q6IJA4_9PSED</name>
<sequence length="113" mass="13071">MPIDYQLLLQMAYEMPGQRFTDFQATFDLMEAIGALRSKGLSKRRKANSPDDRPVNTDEIIQPRTTLVGAYDRSKDQRQIIPIGSARKRPERTIRQCGHRIRCRVRIINKLAT</sequence>
<proteinExistence type="predicted"/>
<dbReference type="AlphaFoldDB" id="A0A9Q6IJA4"/>
<accession>A0A9Q6IJA4</accession>
<comment type="caution">
    <text evidence="2">The sequence shown here is derived from an EMBL/GenBank/DDBJ whole genome shotgun (WGS) entry which is preliminary data.</text>
</comment>
<dbReference type="EMBL" id="QJRN01000004">
    <property type="protein sequence ID" value="PYC40142.1"/>
    <property type="molecule type" value="Genomic_DNA"/>
</dbReference>
<feature type="region of interest" description="Disordered" evidence="1">
    <location>
        <begin position="40"/>
        <end position="59"/>
    </location>
</feature>
<evidence type="ECO:0000256" key="1">
    <source>
        <dbReference type="SAM" id="MobiDB-lite"/>
    </source>
</evidence>
<reference evidence="2 3" key="1">
    <citation type="submission" date="2018-06" db="EMBL/GenBank/DDBJ databases">
        <title>Pseudomonas diversity within urban Lake Michigan freshwaters.</title>
        <authorList>
            <person name="Batrich M."/>
            <person name="Hatzopoulos T."/>
            <person name="Putonti C."/>
        </authorList>
    </citation>
    <scope>NUCLEOTIDE SEQUENCE [LARGE SCALE GENOMIC DNA]</scope>
    <source>
        <strain evidence="2 3">MB-090624</strain>
    </source>
</reference>